<keyword evidence="1" id="KW-0862">Zinc</keyword>
<sequence length="212" mass="23807">MTFTREEYEVDDHIHIHVDGGSHNNANHEIVTPEGDDHDDKDNLGGEWLSLGLKGDIPLKAAELNNKANQNSQSSKPLHNKVFSCNFCMRKFYSSQALGGHQNAHKREREAARCYQSHRMMTTTSSMGLAYSSLASRSLGIQPHSLVHKPGRERSAMVAKFSDANSYGIGVTSSWTPFMLEQAVDFYWPGSFRLDLPKQESDVNKIDLDLRL</sequence>
<keyword evidence="1" id="KW-0863">Zinc-finger</keyword>
<accession>A0ABD1MCH8</accession>
<keyword evidence="1" id="KW-0479">Metal-binding</keyword>
<dbReference type="PROSITE" id="PS00028">
    <property type="entry name" value="ZINC_FINGER_C2H2_1"/>
    <property type="match status" value="1"/>
</dbReference>
<dbReference type="EMBL" id="JBGMDY010000005">
    <property type="protein sequence ID" value="KAL2333479.1"/>
    <property type="molecule type" value="Genomic_DNA"/>
</dbReference>
<evidence type="ECO:0000313" key="4">
    <source>
        <dbReference type="Proteomes" id="UP001603857"/>
    </source>
</evidence>
<keyword evidence="4" id="KW-1185">Reference proteome</keyword>
<feature type="domain" description="C2H2-type" evidence="2">
    <location>
        <begin position="83"/>
        <end position="110"/>
    </location>
</feature>
<name>A0ABD1MCH8_9FABA</name>
<dbReference type="PROSITE" id="PS50157">
    <property type="entry name" value="ZINC_FINGER_C2H2_2"/>
    <property type="match status" value="1"/>
</dbReference>
<dbReference type="InterPro" id="IPR036236">
    <property type="entry name" value="Znf_C2H2_sf"/>
</dbReference>
<evidence type="ECO:0000313" key="3">
    <source>
        <dbReference type="EMBL" id="KAL2333479.1"/>
    </source>
</evidence>
<reference evidence="3 4" key="1">
    <citation type="submission" date="2024-08" db="EMBL/GenBank/DDBJ databases">
        <title>Insights into the chromosomal genome structure of Flemingia macrophylla.</title>
        <authorList>
            <person name="Ding Y."/>
            <person name="Zhao Y."/>
            <person name="Bi W."/>
            <person name="Wu M."/>
            <person name="Zhao G."/>
            <person name="Gong Y."/>
            <person name="Li W."/>
            <person name="Zhang P."/>
        </authorList>
    </citation>
    <scope>NUCLEOTIDE SEQUENCE [LARGE SCALE GENOMIC DNA]</scope>
    <source>
        <strain evidence="3">DYQJB</strain>
        <tissue evidence="3">Leaf</tissue>
    </source>
</reference>
<evidence type="ECO:0000259" key="2">
    <source>
        <dbReference type="PROSITE" id="PS50157"/>
    </source>
</evidence>
<dbReference type="PANTHER" id="PTHR47593">
    <property type="entry name" value="ZINC FINGER PROTEIN 4-LIKE"/>
    <property type="match status" value="1"/>
</dbReference>
<proteinExistence type="predicted"/>
<dbReference type="Proteomes" id="UP001603857">
    <property type="component" value="Unassembled WGS sequence"/>
</dbReference>
<dbReference type="SUPFAM" id="SSF57667">
    <property type="entry name" value="beta-beta-alpha zinc fingers"/>
    <property type="match status" value="1"/>
</dbReference>
<dbReference type="Gene3D" id="3.30.160.60">
    <property type="entry name" value="Classic Zinc Finger"/>
    <property type="match status" value="1"/>
</dbReference>
<dbReference type="InterPro" id="IPR053266">
    <property type="entry name" value="Zinc_finger_protein_7"/>
</dbReference>
<dbReference type="PANTHER" id="PTHR47593:SF9">
    <property type="entry name" value="C2H2-TYPE DOMAIN-CONTAINING PROTEIN"/>
    <property type="match status" value="1"/>
</dbReference>
<gene>
    <name evidence="3" type="ORF">Fmac_014692</name>
</gene>
<organism evidence="3 4">
    <name type="scientific">Flemingia macrophylla</name>
    <dbReference type="NCBI Taxonomy" id="520843"/>
    <lineage>
        <taxon>Eukaryota</taxon>
        <taxon>Viridiplantae</taxon>
        <taxon>Streptophyta</taxon>
        <taxon>Embryophyta</taxon>
        <taxon>Tracheophyta</taxon>
        <taxon>Spermatophyta</taxon>
        <taxon>Magnoliopsida</taxon>
        <taxon>eudicotyledons</taxon>
        <taxon>Gunneridae</taxon>
        <taxon>Pentapetalae</taxon>
        <taxon>rosids</taxon>
        <taxon>fabids</taxon>
        <taxon>Fabales</taxon>
        <taxon>Fabaceae</taxon>
        <taxon>Papilionoideae</taxon>
        <taxon>50 kb inversion clade</taxon>
        <taxon>NPAAA clade</taxon>
        <taxon>indigoferoid/millettioid clade</taxon>
        <taxon>Phaseoleae</taxon>
        <taxon>Flemingia</taxon>
    </lineage>
</organism>
<dbReference type="AlphaFoldDB" id="A0ABD1MCH8"/>
<comment type="caution">
    <text evidence="3">The sequence shown here is derived from an EMBL/GenBank/DDBJ whole genome shotgun (WGS) entry which is preliminary data.</text>
</comment>
<dbReference type="GO" id="GO:0008270">
    <property type="term" value="F:zinc ion binding"/>
    <property type="evidence" value="ECO:0007669"/>
    <property type="project" value="UniProtKB-KW"/>
</dbReference>
<protein>
    <recommendedName>
        <fullName evidence="2">C2H2-type domain-containing protein</fullName>
    </recommendedName>
</protein>
<dbReference type="InterPro" id="IPR013087">
    <property type="entry name" value="Znf_C2H2_type"/>
</dbReference>
<evidence type="ECO:0000256" key="1">
    <source>
        <dbReference type="PROSITE-ProRule" id="PRU00042"/>
    </source>
</evidence>